<protein>
    <submittedName>
        <fullName evidence="6">LysR family transcriptional regulator</fullName>
    </submittedName>
</protein>
<name>A0A238D2X3_THIDL</name>
<dbReference type="Pfam" id="PF00126">
    <property type="entry name" value="HTH_1"/>
    <property type="match status" value="1"/>
</dbReference>
<feature type="domain" description="HTH lysR-type" evidence="5">
    <location>
        <begin position="6"/>
        <end position="63"/>
    </location>
</feature>
<dbReference type="Pfam" id="PF03466">
    <property type="entry name" value="LysR_substrate"/>
    <property type="match status" value="1"/>
</dbReference>
<sequence length="319" mass="34725">MMRQLPSLNGLRAFEAAGRHGSFTAAARELNVTQTAVSRLVRLLEDRLGFPLFRRHANALELTAQGQALLSGLTDAFDSITRLTESVTAMRSGPVLTVGVGPTLAITWLIPRLANFYRSYPDVEVRMATGGATRPVRDDWTCTIRRDTDALPGYNAERLFPSTVVPVCTPKLASTLRSPDDLRNATLIVVSDMPNEWPHWFEAAGLGFPLHPAGEVSFESNVMAMQAALDGVGVAIAQIPYVSDALAAGRLVAPFPIVAHTVGSWLLEYRAIRKEDPALLAFRAWLHQEADLARQVEIVLGRANTNGSARRSAGHPPRD</sequence>
<dbReference type="PANTHER" id="PTHR30537:SF74">
    <property type="entry name" value="HTH-TYPE TRANSCRIPTIONAL REGULATOR TRPI"/>
    <property type="match status" value="1"/>
</dbReference>
<dbReference type="CDD" id="cd08432">
    <property type="entry name" value="PBP2_GcdR_TrpI_HvrB_AmpR_like"/>
    <property type="match status" value="1"/>
</dbReference>
<dbReference type="Gene3D" id="3.40.190.10">
    <property type="entry name" value="Periplasmic binding protein-like II"/>
    <property type="match status" value="2"/>
</dbReference>
<dbReference type="PROSITE" id="PS50931">
    <property type="entry name" value="HTH_LYSR"/>
    <property type="match status" value="1"/>
</dbReference>
<keyword evidence="3" id="KW-0238">DNA-binding</keyword>
<dbReference type="InterPro" id="IPR036388">
    <property type="entry name" value="WH-like_DNA-bd_sf"/>
</dbReference>
<evidence type="ECO:0000256" key="4">
    <source>
        <dbReference type="ARBA" id="ARBA00023163"/>
    </source>
</evidence>
<evidence type="ECO:0000256" key="2">
    <source>
        <dbReference type="ARBA" id="ARBA00023015"/>
    </source>
</evidence>
<proteinExistence type="inferred from homology"/>
<evidence type="ECO:0000313" key="7">
    <source>
        <dbReference type="Proteomes" id="UP000214566"/>
    </source>
</evidence>
<dbReference type="InterPro" id="IPR000847">
    <property type="entry name" value="LysR_HTH_N"/>
</dbReference>
<dbReference type="OrthoDB" id="8591238at2"/>
<dbReference type="Gene3D" id="1.10.10.10">
    <property type="entry name" value="Winged helix-like DNA-binding domain superfamily/Winged helix DNA-binding domain"/>
    <property type="match status" value="1"/>
</dbReference>
<dbReference type="InterPro" id="IPR036390">
    <property type="entry name" value="WH_DNA-bd_sf"/>
</dbReference>
<evidence type="ECO:0000313" key="6">
    <source>
        <dbReference type="EMBL" id="SBP87534.1"/>
    </source>
</evidence>
<reference evidence="6 7" key="1">
    <citation type="submission" date="2016-06" db="EMBL/GenBank/DDBJ databases">
        <authorList>
            <person name="Kjaerup R.B."/>
            <person name="Dalgaard T.S."/>
            <person name="Juul-Madsen H.R."/>
        </authorList>
    </citation>
    <scope>NUCLEOTIDE SEQUENCE [LARGE SCALE GENOMIC DNA]</scope>
    <source>
        <strain evidence="6 7">DSM 16361</strain>
    </source>
</reference>
<keyword evidence="2" id="KW-0805">Transcription regulation</keyword>
<organism evidence="6 7">
    <name type="scientific">Thiomonas delicata</name>
    <name type="common">Thiomonas cuprina</name>
    <dbReference type="NCBI Taxonomy" id="364030"/>
    <lineage>
        <taxon>Bacteria</taxon>
        <taxon>Pseudomonadati</taxon>
        <taxon>Pseudomonadota</taxon>
        <taxon>Betaproteobacteria</taxon>
        <taxon>Burkholderiales</taxon>
        <taxon>Thiomonas</taxon>
    </lineage>
</organism>
<accession>A0A238D2X3</accession>
<keyword evidence="4" id="KW-0804">Transcription</keyword>
<dbReference type="GO" id="GO:0003700">
    <property type="term" value="F:DNA-binding transcription factor activity"/>
    <property type="evidence" value="ECO:0007669"/>
    <property type="project" value="InterPro"/>
</dbReference>
<evidence type="ECO:0000259" key="5">
    <source>
        <dbReference type="PROSITE" id="PS50931"/>
    </source>
</evidence>
<dbReference type="PANTHER" id="PTHR30537">
    <property type="entry name" value="HTH-TYPE TRANSCRIPTIONAL REGULATOR"/>
    <property type="match status" value="1"/>
</dbReference>
<dbReference type="EMBL" id="FLMQ01000055">
    <property type="protein sequence ID" value="SBP87534.1"/>
    <property type="molecule type" value="Genomic_DNA"/>
</dbReference>
<comment type="similarity">
    <text evidence="1">Belongs to the LysR transcriptional regulatory family.</text>
</comment>
<dbReference type="GO" id="GO:0043565">
    <property type="term" value="F:sequence-specific DNA binding"/>
    <property type="evidence" value="ECO:0007669"/>
    <property type="project" value="TreeGrafter"/>
</dbReference>
<dbReference type="SUPFAM" id="SSF46785">
    <property type="entry name" value="Winged helix' DNA-binding domain"/>
    <property type="match status" value="1"/>
</dbReference>
<dbReference type="GO" id="GO:0006351">
    <property type="term" value="P:DNA-templated transcription"/>
    <property type="evidence" value="ECO:0007669"/>
    <property type="project" value="TreeGrafter"/>
</dbReference>
<dbReference type="InterPro" id="IPR005119">
    <property type="entry name" value="LysR_subst-bd"/>
</dbReference>
<dbReference type="SUPFAM" id="SSF53850">
    <property type="entry name" value="Periplasmic binding protein-like II"/>
    <property type="match status" value="1"/>
</dbReference>
<dbReference type="AlphaFoldDB" id="A0A238D2X3"/>
<dbReference type="Proteomes" id="UP000214566">
    <property type="component" value="Unassembled WGS sequence"/>
</dbReference>
<dbReference type="InterPro" id="IPR058163">
    <property type="entry name" value="LysR-type_TF_proteobact-type"/>
</dbReference>
<evidence type="ECO:0000256" key="3">
    <source>
        <dbReference type="ARBA" id="ARBA00023125"/>
    </source>
</evidence>
<evidence type="ECO:0000256" key="1">
    <source>
        <dbReference type="ARBA" id="ARBA00009437"/>
    </source>
</evidence>
<keyword evidence="7" id="KW-1185">Reference proteome</keyword>
<dbReference type="PRINTS" id="PR00039">
    <property type="entry name" value="HTHLYSR"/>
</dbReference>
<gene>
    <name evidence="6" type="ORF">THIARS_60247</name>
</gene>
<dbReference type="RefSeq" id="WP_094159808.1">
    <property type="nucleotide sequence ID" value="NZ_LT592170.1"/>
</dbReference>